<sequence length="75" mass="8754">MPRSDTEALSCQTVDFALTRLVHNLKYVAYFLICLRWMQLLAIPPLNLHKSFCRDPFEFEADLPPTTWPDWGLEA</sequence>
<gene>
    <name evidence="2" type="ORF">PoB_004858400</name>
</gene>
<keyword evidence="1" id="KW-1133">Transmembrane helix</keyword>
<dbReference type="Proteomes" id="UP000735302">
    <property type="component" value="Unassembled WGS sequence"/>
</dbReference>
<reference evidence="2 3" key="1">
    <citation type="journal article" date="2021" name="Elife">
        <title>Chloroplast acquisition without the gene transfer in kleptoplastic sea slugs, Plakobranchus ocellatus.</title>
        <authorList>
            <person name="Maeda T."/>
            <person name="Takahashi S."/>
            <person name="Yoshida T."/>
            <person name="Shimamura S."/>
            <person name="Takaki Y."/>
            <person name="Nagai Y."/>
            <person name="Toyoda A."/>
            <person name="Suzuki Y."/>
            <person name="Arimoto A."/>
            <person name="Ishii H."/>
            <person name="Satoh N."/>
            <person name="Nishiyama T."/>
            <person name="Hasebe M."/>
            <person name="Maruyama T."/>
            <person name="Minagawa J."/>
            <person name="Obokata J."/>
            <person name="Shigenobu S."/>
        </authorList>
    </citation>
    <scope>NUCLEOTIDE SEQUENCE [LARGE SCALE GENOMIC DNA]</scope>
</reference>
<dbReference type="EMBL" id="BLXT01005315">
    <property type="protein sequence ID" value="GFO22079.1"/>
    <property type="molecule type" value="Genomic_DNA"/>
</dbReference>
<proteinExistence type="predicted"/>
<keyword evidence="1" id="KW-0472">Membrane</keyword>
<evidence type="ECO:0000256" key="1">
    <source>
        <dbReference type="SAM" id="Phobius"/>
    </source>
</evidence>
<dbReference type="AlphaFoldDB" id="A0AAV4BUL9"/>
<protein>
    <submittedName>
        <fullName evidence="2">Uncharacterized protein</fullName>
    </submittedName>
</protein>
<keyword evidence="3" id="KW-1185">Reference proteome</keyword>
<organism evidence="2 3">
    <name type="scientific">Plakobranchus ocellatus</name>
    <dbReference type="NCBI Taxonomy" id="259542"/>
    <lineage>
        <taxon>Eukaryota</taxon>
        <taxon>Metazoa</taxon>
        <taxon>Spiralia</taxon>
        <taxon>Lophotrochozoa</taxon>
        <taxon>Mollusca</taxon>
        <taxon>Gastropoda</taxon>
        <taxon>Heterobranchia</taxon>
        <taxon>Euthyneura</taxon>
        <taxon>Panpulmonata</taxon>
        <taxon>Sacoglossa</taxon>
        <taxon>Placobranchoidea</taxon>
        <taxon>Plakobranchidae</taxon>
        <taxon>Plakobranchus</taxon>
    </lineage>
</organism>
<keyword evidence="1" id="KW-0812">Transmembrane</keyword>
<comment type="caution">
    <text evidence="2">The sequence shown here is derived from an EMBL/GenBank/DDBJ whole genome shotgun (WGS) entry which is preliminary data.</text>
</comment>
<accession>A0AAV4BUL9</accession>
<name>A0AAV4BUL9_9GAST</name>
<evidence type="ECO:0000313" key="2">
    <source>
        <dbReference type="EMBL" id="GFO22079.1"/>
    </source>
</evidence>
<evidence type="ECO:0000313" key="3">
    <source>
        <dbReference type="Proteomes" id="UP000735302"/>
    </source>
</evidence>
<feature type="transmembrane region" description="Helical" evidence="1">
    <location>
        <begin position="27"/>
        <end position="46"/>
    </location>
</feature>